<feature type="non-terminal residue" evidence="1">
    <location>
        <position position="1"/>
    </location>
</feature>
<dbReference type="AlphaFoldDB" id="A0A2S4UE19"/>
<protein>
    <submittedName>
        <fullName evidence="1">Uncharacterized protein</fullName>
    </submittedName>
</protein>
<sequence length="121" mass="14020">SPVQSLPLLTPPPDSVRYLGETSSTICLCRKSYLAFLLDQRLARFICTLEPLRHNTNQVTDPSCLLNEFGSSLNKTNFDTRNLLAHSQSRFFFSRSLDYWRFRRQKRWISLPCECAADKTT</sequence>
<comment type="caution">
    <text evidence="1">The sequence shown here is derived from an EMBL/GenBank/DDBJ whole genome shotgun (WGS) entry which is preliminary data.</text>
</comment>
<keyword evidence="2" id="KW-1185">Reference proteome</keyword>
<proteinExistence type="predicted"/>
<name>A0A2S4UE19_9BASI</name>
<reference evidence="2" key="2">
    <citation type="journal article" date="2018" name="BMC Genomics">
        <title>Genomic insights into host adaptation between the wheat stripe rust pathogen (Puccinia striiformis f. sp. tritici) and the barley stripe rust pathogen (Puccinia striiformis f. sp. hordei).</title>
        <authorList>
            <person name="Xia C."/>
            <person name="Wang M."/>
            <person name="Yin C."/>
            <person name="Cornejo O.E."/>
            <person name="Hulbert S.H."/>
            <person name="Chen X."/>
        </authorList>
    </citation>
    <scope>NUCLEOTIDE SEQUENCE [LARGE SCALE GENOMIC DNA]</scope>
    <source>
        <strain evidence="2">93TX-2</strain>
    </source>
</reference>
<dbReference type="Proteomes" id="UP000238274">
    <property type="component" value="Unassembled WGS sequence"/>
</dbReference>
<dbReference type="VEuPathDB" id="FungiDB:PSHT_15600"/>
<dbReference type="EMBL" id="PKSM01000410">
    <property type="protein sequence ID" value="POV95573.1"/>
    <property type="molecule type" value="Genomic_DNA"/>
</dbReference>
<evidence type="ECO:0000313" key="1">
    <source>
        <dbReference type="EMBL" id="POV95573.1"/>
    </source>
</evidence>
<reference evidence="1 2" key="1">
    <citation type="submission" date="2017-12" db="EMBL/GenBank/DDBJ databases">
        <title>Gene loss provides genomic basis for host adaptation in cereal stripe rust fungi.</title>
        <authorList>
            <person name="Xia C."/>
        </authorList>
    </citation>
    <scope>NUCLEOTIDE SEQUENCE [LARGE SCALE GENOMIC DNA]</scope>
    <source>
        <strain evidence="1 2">93TX-2</strain>
    </source>
</reference>
<accession>A0A2S4UE19</accession>
<evidence type="ECO:0000313" key="2">
    <source>
        <dbReference type="Proteomes" id="UP000238274"/>
    </source>
</evidence>
<organism evidence="1 2">
    <name type="scientific">Puccinia striiformis</name>
    <dbReference type="NCBI Taxonomy" id="27350"/>
    <lineage>
        <taxon>Eukaryota</taxon>
        <taxon>Fungi</taxon>
        <taxon>Dikarya</taxon>
        <taxon>Basidiomycota</taxon>
        <taxon>Pucciniomycotina</taxon>
        <taxon>Pucciniomycetes</taxon>
        <taxon>Pucciniales</taxon>
        <taxon>Pucciniaceae</taxon>
        <taxon>Puccinia</taxon>
    </lineage>
</organism>
<reference evidence="2" key="3">
    <citation type="journal article" date="2018" name="Mol. Plant Microbe Interact.">
        <title>Genome sequence resources for the wheat stripe rust pathogen (Puccinia striiformis f. sp. tritici) and the barley stripe rust pathogen (Puccinia striiformis f. sp. hordei).</title>
        <authorList>
            <person name="Xia C."/>
            <person name="Wang M."/>
            <person name="Yin C."/>
            <person name="Cornejo O.E."/>
            <person name="Hulbert S.H."/>
            <person name="Chen X."/>
        </authorList>
    </citation>
    <scope>NUCLEOTIDE SEQUENCE [LARGE SCALE GENOMIC DNA]</scope>
    <source>
        <strain evidence="2">93TX-2</strain>
    </source>
</reference>
<gene>
    <name evidence="1" type="ORF">PSHT_15600</name>
</gene>